<dbReference type="AlphaFoldDB" id="A0A090G6X5"/>
<name>A0A090G6X5_MESPL</name>
<organism evidence="2 3">
    <name type="scientific">Mesorhizobium plurifarium</name>
    <dbReference type="NCBI Taxonomy" id="69974"/>
    <lineage>
        <taxon>Bacteria</taxon>
        <taxon>Pseudomonadati</taxon>
        <taxon>Pseudomonadota</taxon>
        <taxon>Alphaproteobacteria</taxon>
        <taxon>Hyphomicrobiales</taxon>
        <taxon>Phyllobacteriaceae</taxon>
        <taxon>Mesorhizobium</taxon>
    </lineage>
</organism>
<evidence type="ECO:0000313" key="3">
    <source>
        <dbReference type="Proteomes" id="UP000045285"/>
    </source>
</evidence>
<dbReference type="InterPro" id="IPR036388">
    <property type="entry name" value="WH-like_DNA-bd_sf"/>
</dbReference>
<reference evidence="3" key="1">
    <citation type="submission" date="2014-08" db="EMBL/GenBank/DDBJ databases">
        <authorList>
            <person name="Moulin L."/>
        </authorList>
    </citation>
    <scope>NUCLEOTIDE SEQUENCE [LARGE SCALE GENOMIC DNA]</scope>
</reference>
<keyword evidence="3" id="KW-1185">Reference proteome</keyword>
<dbReference type="Pfam" id="PF08279">
    <property type="entry name" value="HTH_11"/>
    <property type="match status" value="1"/>
</dbReference>
<dbReference type="SUPFAM" id="SSF46785">
    <property type="entry name" value="Winged helix' DNA-binding domain"/>
    <property type="match status" value="1"/>
</dbReference>
<protein>
    <recommendedName>
        <fullName evidence="1">Helix-turn-helix type 11 domain-containing protein</fullName>
    </recommendedName>
</protein>
<evidence type="ECO:0000259" key="1">
    <source>
        <dbReference type="Pfam" id="PF08279"/>
    </source>
</evidence>
<dbReference type="EMBL" id="CCMZ01000056">
    <property type="protein sequence ID" value="CDX26742.1"/>
    <property type="molecule type" value="Genomic_DNA"/>
</dbReference>
<accession>A0A090G6X5</accession>
<dbReference type="InterPro" id="IPR013196">
    <property type="entry name" value="HTH_11"/>
</dbReference>
<sequence>MTIASLRVARAEQLLTELGDKVITADELAAKFGICARTIYRYIRELRAAGYPIMSEAGIGYMLRRKETKEKEPMTPTESMMSAFHEELARHIIHGEDAYRSAVKAALGSLGDDAEASLLTRVDLMDSDYARDVMHIKAAATNELRSFAESFHFTVTDSFYNDCYLSVHEPDSVHIRLGNQSDMSKHISKLEERRKAALASCDVMKIEPVKSRSLTEDEALLYQEITELLVRLRGPIFGTPATERAVTTERAADVIEKLQTALLTIADQKLSSEMDGREYVSFEEGYDSIIELARAALSSLNEAASTGVAPPLELTEIHIRLLKRGSTSKWIGLSDNAGIHDGEVCALGELERAGLVRTTEDKLPPGPPSMKPYEITDAGRAALAKSEG</sequence>
<dbReference type="InterPro" id="IPR036390">
    <property type="entry name" value="WH_DNA-bd_sf"/>
</dbReference>
<feature type="domain" description="Helix-turn-helix type 11" evidence="1">
    <location>
        <begin position="10"/>
        <end position="61"/>
    </location>
</feature>
<evidence type="ECO:0000313" key="2">
    <source>
        <dbReference type="EMBL" id="CDX26742.1"/>
    </source>
</evidence>
<gene>
    <name evidence="2" type="ORF">MPL3356_60530</name>
</gene>
<proteinExistence type="predicted"/>
<dbReference type="Proteomes" id="UP000045285">
    <property type="component" value="Unassembled WGS sequence"/>
</dbReference>
<dbReference type="Gene3D" id="1.10.10.10">
    <property type="entry name" value="Winged helix-like DNA-binding domain superfamily/Winged helix DNA-binding domain"/>
    <property type="match status" value="1"/>
</dbReference>